<feature type="domain" description="N-acetyltransferase" evidence="1">
    <location>
        <begin position="100"/>
        <end position="233"/>
    </location>
</feature>
<dbReference type="InterPro" id="IPR016181">
    <property type="entry name" value="Acyl_CoA_acyltransferase"/>
</dbReference>
<dbReference type="Gene3D" id="3.40.630.30">
    <property type="match status" value="1"/>
</dbReference>
<dbReference type="Pfam" id="PF08445">
    <property type="entry name" value="FR47"/>
    <property type="match status" value="1"/>
</dbReference>
<keyword evidence="3" id="KW-1185">Reference proteome</keyword>
<proteinExistence type="predicted"/>
<organism evidence="2 3">
    <name type="scientific">Gordonia defluvii</name>
    <dbReference type="NCBI Taxonomy" id="283718"/>
    <lineage>
        <taxon>Bacteria</taxon>
        <taxon>Bacillati</taxon>
        <taxon>Actinomycetota</taxon>
        <taxon>Actinomycetes</taxon>
        <taxon>Mycobacteriales</taxon>
        <taxon>Gordoniaceae</taxon>
        <taxon>Gordonia</taxon>
    </lineage>
</organism>
<dbReference type="PROSITE" id="PS51186">
    <property type="entry name" value="GNAT"/>
    <property type="match status" value="1"/>
</dbReference>
<protein>
    <submittedName>
        <fullName evidence="2">GNAT family N-acetyltransferase</fullName>
    </submittedName>
</protein>
<reference evidence="3" key="1">
    <citation type="journal article" date="2019" name="Int. J. Syst. Evol. Microbiol.">
        <title>The Global Catalogue of Microorganisms (GCM) 10K type strain sequencing project: providing services to taxonomists for standard genome sequencing and annotation.</title>
        <authorList>
            <consortium name="The Broad Institute Genomics Platform"/>
            <consortium name="The Broad Institute Genome Sequencing Center for Infectious Disease"/>
            <person name="Wu L."/>
            <person name="Ma J."/>
        </authorList>
    </citation>
    <scope>NUCLEOTIDE SEQUENCE [LARGE SCALE GENOMIC DNA]</scope>
    <source>
        <strain evidence="3">JCM 14234</strain>
    </source>
</reference>
<name>A0ABP6LKV5_9ACTN</name>
<dbReference type="InterPro" id="IPR000182">
    <property type="entry name" value="GNAT_dom"/>
</dbReference>
<dbReference type="SUPFAM" id="SSF55729">
    <property type="entry name" value="Acyl-CoA N-acyltransferases (Nat)"/>
    <property type="match status" value="1"/>
</dbReference>
<accession>A0ABP6LKV5</accession>
<gene>
    <name evidence="2" type="ORF">GCM10010528_29320</name>
</gene>
<evidence type="ECO:0000259" key="1">
    <source>
        <dbReference type="PROSITE" id="PS51186"/>
    </source>
</evidence>
<sequence>MADMADAPPALEVLRDPVSQSLRGPHARFARTRGRISRYDPAVSVFYAHPAELTGDDWADLRALAGPDSTVGLRGRRSPIPEHWTLLRTVRLLVFSGAELHTRPDDAAVVLGPNDTDDMLTLIAQTQPGPFTRRTIELGRYLGFRDEDGQLIAMAGERMRPPGWGEISAVATAPHARGQGLAGRLIRAVGAHIVGRGDTPFLHTSADNPARALYERMGFELVDEVGLEILSVP</sequence>
<dbReference type="CDD" id="cd04301">
    <property type="entry name" value="NAT_SF"/>
    <property type="match status" value="1"/>
</dbReference>
<comment type="caution">
    <text evidence="2">The sequence shown here is derived from an EMBL/GenBank/DDBJ whole genome shotgun (WGS) entry which is preliminary data.</text>
</comment>
<dbReference type="Proteomes" id="UP001501035">
    <property type="component" value="Unassembled WGS sequence"/>
</dbReference>
<dbReference type="InterPro" id="IPR013653">
    <property type="entry name" value="GCN5-like_dom"/>
</dbReference>
<evidence type="ECO:0000313" key="2">
    <source>
        <dbReference type="EMBL" id="GAA3048243.1"/>
    </source>
</evidence>
<evidence type="ECO:0000313" key="3">
    <source>
        <dbReference type="Proteomes" id="UP001501035"/>
    </source>
</evidence>
<dbReference type="EMBL" id="BAAAVS010000059">
    <property type="protein sequence ID" value="GAA3048243.1"/>
    <property type="molecule type" value="Genomic_DNA"/>
</dbReference>